<dbReference type="PANTHER" id="PTHR46797:SF1">
    <property type="entry name" value="METHYLPHOSPHONATE SYNTHASE"/>
    <property type="match status" value="1"/>
</dbReference>
<dbReference type="GO" id="GO:0005829">
    <property type="term" value="C:cytosol"/>
    <property type="evidence" value="ECO:0007669"/>
    <property type="project" value="TreeGrafter"/>
</dbReference>
<dbReference type="Proteomes" id="UP000247932">
    <property type="component" value="Unassembled WGS sequence"/>
</dbReference>
<sequence length="128" mass="15071">MAKTPVSDIDKKVGKRIQQCRKERGLTVVQLSEKIELAAQTISRYERGENKINLEHLTLIAIELQTPISWFLIDEEQSYTVKISKKVVEKKETYIYSNPEDLERRLLQRWQNLTIEQKRALIILIDTM</sequence>
<dbReference type="InterPro" id="IPR001387">
    <property type="entry name" value="Cro/C1-type_HTH"/>
</dbReference>
<dbReference type="OrthoDB" id="5683219at2"/>
<dbReference type="Pfam" id="PF01381">
    <property type="entry name" value="HTH_3"/>
    <property type="match status" value="1"/>
</dbReference>
<evidence type="ECO:0000313" key="4">
    <source>
        <dbReference type="Proteomes" id="UP000247932"/>
    </source>
</evidence>
<accession>A0A2V4DZZ9</accession>
<dbReference type="GO" id="GO:0003677">
    <property type="term" value="F:DNA binding"/>
    <property type="evidence" value="ECO:0007669"/>
    <property type="project" value="UniProtKB-KW"/>
</dbReference>
<evidence type="ECO:0000259" key="2">
    <source>
        <dbReference type="PROSITE" id="PS50943"/>
    </source>
</evidence>
<dbReference type="SUPFAM" id="SSF47413">
    <property type="entry name" value="lambda repressor-like DNA-binding domains"/>
    <property type="match status" value="1"/>
</dbReference>
<dbReference type="InterPro" id="IPR010982">
    <property type="entry name" value="Lambda_DNA-bd_dom_sf"/>
</dbReference>
<dbReference type="Gene3D" id="1.10.260.40">
    <property type="entry name" value="lambda repressor-like DNA-binding domains"/>
    <property type="match status" value="1"/>
</dbReference>
<dbReference type="SMART" id="SM00530">
    <property type="entry name" value="HTH_XRE"/>
    <property type="match status" value="1"/>
</dbReference>
<dbReference type="RefSeq" id="WP_110434060.1">
    <property type="nucleotide sequence ID" value="NZ_QGLR01000012.1"/>
</dbReference>
<evidence type="ECO:0000313" key="3">
    <source>
        <dbReference type="EMBL" id="PXZ06512.1"/>
    </source>
</evidence>
<evidence type="ECO:0000256" key="1">
    <source>
        <dbReference type="ARBA" id="ARBA00023125"/>
    </source>
</evidence>
<dbReference type="InterPro" id="IPR050807">
    <property type="entry name" value="TransReg_Diox_bact_type"/>
</dbReference>
<protein>
    <submittedName>
        <fullName evidence="3">Transcriptional regulator</fullName>
    </submittedName>
</protein>
<proteinExistence type="predicted"/>
<dbReference type="PANTHER" id="PTHR46797">
    <property type="entry name" value="HTH-TYPE TRANSCRIPTIONAL REGULATOR"/>
    <property type="match status" value="1"/>
</dbReference>
<dbReference type="CDD" id="cd00093">
    <property type="entry name" value="HTH_XRE"/>
    <property type="match status" value="1"/>
</dbReference>
<keyword evidence="1" id="KW-0238">DNA-binding</keyword>
<gene>
    <name evidence="3" type="ORF">DKK70_11150</name>
</gene>
<dbReference type="AlphaFoldDB" id="A0A2V4DZZ9"/>
<feature type="domain" description="HTH cro/C1-type" evidence="2">
    <location>
        <begin position="17"/>
        <end position="71"/>
    </location>
</feature>
<comment type="caution">
    <text evidence="3">The sequence shown here is derived from an EMBL/GenBank/DDBJ whole genome shotgun (WGS) entry which is preliminary data.</text>
</comment>
<organism evidence="3 4">
    <name type="scientific">Gilliamella apicola</name>
    <dbReference type="NCBI Taxonomy" id="1196095"/>
    <lineage>
        <taxon>Bacteria</taxon>
        <taxon>Pseudomonadati</taxon>
        <taxon>Pseudomonadota</taxon>
        <taxon>Gammaproteobacteria</taxon>
        <taxon>Orbales</taxon>
        <taxon>Orbaceae</taxon>
        <taxon>Gilliamella</taxon>
    </lineage>
</organism>
<keyword evidence="4" id="KW-1185">Reference proteome</keyword>
<dbReference type="EMBL" id="QGLR01000012">
    <property type="protein sequence ID" value="PXZ06512.1"/>
    <property type="molecule type" value="Genomic_DNA"/>
</dbReference>
<dbReference type="PROSITE" id="PS50943">
    <property type="entry name" value="HTH_CROC1"/>
    <property type="match status" value="1"/>
</dbReference>
<reference evidence="3 4" key="1">
    <citation type="submission" date="2018-05" db="EMBL/GenBank/DDBJ databases">
        <title>Reference genomes for bee gut microbiota database.</title>
        <authorList>
            <person name="Ellegaard K.M."/>
        </authorList>
    </citation>
    <scope>NUCLEOTIDE SEQUENCE [LARGE SCALE GENOMIC DNA]</scope>
    <source>
        <strain evidence="3 4">ESL0182</strain>
    </source>
</reference>
<name>A0A2V4DZZ9_9GAMM</name>
<dbReference type="GO" id="GO:0003700">
    <property type="term" value="F:DNA-binding transcription factor activity"/>
    <property type="evidence" value="ECO:0007669"/>
    <property type="project" value="TreeGrafter"/>
</dbReference>